<reference evidence="14 15" key="1">
    <citation type="journal article" date="2018" name="Genome Biol. Evol.">
        <title>The Genome Sequence of "Candidatus Fokinia solitaria": Insights on Reductive Evolution in Rickettsiales.</title>
        <authorList>
            <person name="Floriano A.M."/>
            <person name="Castelli M."/>
            <person name="Krenek S."/>
            <person name="Berendonk T.U."/>
            <person name="Bazzocchi C."/>
            <person name="Petroni G."/>
            <person name="Sassera D."/>
        </authorList>
    </citation>
    <scope>NUCLEOTIDE SEQUENCE [LARGE SCALE GENOMIC DNA]</scope>
    <source>
        <strain evidence="14">Rio ETE_ALG 3VII</strain>
    </source>
</reference>
<keyword evidence="2" id="KW-0444">Lipid biosynthesis</keyword>
<evidence type="ECO:0000256" key="10">
    <source>
        <dbReference type="RuleBase" id="RU000437"/>
    </source>
</evidence>
<dbReference type="GO" id="GO:0046168">
    <property type="term" value="P:glycerol-3-phosphate catabolic process"/>
    <property type="evidence" value="ECO:0007669"/>
    <property type="project" value="InterPro"/>
</dbReference>
<dbReference type="SUPFAM" id="SSF48179">
    <property type="entry name" value="6-phosphogluconate dehydrogenase C-terminal domain-like"/>
    <property type="match status" value="1"/>
</dbReference>
<organism evidence="14 15">
    <name type="scientific">Candidatus Fokinia solitaria</name>
    <dbReference type="NCBI Taxonomy" id="1802984"/>
    <lineage>
        <taxon>Bacteria</taxon>
        <taxon>Pseudomonadati</taxon>
        <taxon>Pseudomonadota</taxon>
        <taxon>Alphaproteobacteria</taxon>
        <taxon>Rickettsiales</taxon>
        <taxon>Candidatus Midichloriaceae</taxon>
        <taxon>Candidatus Fokinia</taxon>
    </lineage>
</organism>
<evidence type="ECO:0000256" key="8">
    <source>
        <dbReference type="PIRSR" id="PIRSR000114-2"/>
    </source>
</evidence>
<feature type="domain" description="Glycerol-3-phosphate dehydrogenase NAD-dependent N-terminal" evidence="12">
    <location>
        <begin position="10"/>
        <end position="156"/>
    </location>
</feature>
<evidence type="ECO:0000313" key="15">
    <source>
        <dbReference type="Proteomes" id="UP000244519"/>
    </source>
</evidence>
<keyword evidence="5" id="KW-0594">Phospholipid biosynthesis</keyword>
<evidence type="ECO:0000256" key="5">
    <source>
        <dbReference type="ARBA" id="ARBA00023209"/>
    </source>
</evidence>
<evidence type="ECO:0000259" key="12">
    <source>
        <dbReference type="Pfam" id="PF01210"/>
    </source>
</evidence>
<keyword evidence="4" id="KW-0443">Lipid metabolism</keyword>
<keyword evidence="15" id="KW-1185">Reference proteome</keyword>
<feature type="binding site" evidence="8">
    <location>
        <begin position="276"/>
        <end position="277"/>
    </location>
    <ligand>
        <name>substrate</name>
    </ligand>
</feature>
<dbReference type="InterPro" id="IPR008927">
    <property type="entry name" value="6-PGluconate_DH-like_C_sf"/>
</dbReference>
<feature type="binding site" evidence="9">
    <location>
        <position position="276"/>
    </location>
    <ligand>
        <name>NAD(+)</name>
        <dbReference type="ChEBI" id="CHEBI:57540"/>
    </ligand>
</feature>
<evidence type="ECO:0000256" key="7">
    <source>
        <dbReference type="PIRSR" id="PIRSR000114-1"/>
    </source>
</evidence>
<gene>
    <name evidence="14" type="ORF">Fsol_00262</name>
</gene>
<evidence type="ECO:0000256" key="9">
    <source>
        <dbReference type="PIRSR" id="PIRSR000114-3"/>
    </source>
</evidence>
<dbReference type="InterPro" id="IPR006109">
    <property type="entry name" value="G3P_DH_NAD-dep_C"/>
</dbReference>
<dbReference type="SUPFAM" id="SSF51735">
    <property type="entry name" value="NAD(P)-binding Rossmann-fold domains"/>
    <property type="match status" value="1"/>
</dbReference>
<evidence type="ECO:0000256" key="2">
    <source>
        <dbReference type="ARBA" id="ARBA00022516"/>
    </source>
</evidence>
<sequence length="342" mass="38106">MTEDKKISRVNVIGGGMWGLALATSMQRNNVDVQLFCHSIQNTNTRIHKHCSDTNFSLFHLNELNGKTVGTLSFIALPAQVTREFISKYKEECSKSVGIIICSKGIEMSTGLFLSEVISEEIYSTMPFGVLAGPNFSIDVLRGVHTGATISSTDSNLRSNVIKTLSSNLFILEENNDPIGSQLCSVLKNIYAIGAGFTHFEYIKSKYGEENIAQADNAIRYNLIDYSNSLAAFLTNSFREFTEIFKILCSNEDTNTLLSYCGIGDFLLSCSSSKSRNFQLGYRTGMSKSNANNHYEGETYLAEGYFSIQGLLNRMLKHNIDYKKYKILSEIVELTKEKTVTS</sequence>
<comment type="similarity">
    <text evidence="1 10">Belongs to the NAD-dependent glycerol-3-phosphate dehydrogenase family.</text>
</comment>
<evidence type="ECO:0000259" key="13">
    <source>
        <dbReference type="Pfam" id="PF07479"/>
    </source>
</evidence>
<dbReference type="Gene3D" id="3.40.50.720">
    <property type="entry name" value="NAD(P)-binding Rossmann-like Domain"/>
    <property type="match status" value="1"/>
</dbReference>
<dbReference type="Gene3D" id="1.10.1040.10">
    <property type="entry name" value="N-(1-d-carboxylethyl)-l-norvaline Dehydrogenase, domain 2"/>
    <property type="match status" value="1"/>
</dbReference>
<dbReference type="PIRSF" id="PIRSF000114">
    <property type="entry name" value="Glycerol-3-P_dh"/>
    <property type="match status" value="1"/>
</dbReference>
<dbReference type="PANTHER" id="PTHR11728">
    <property type="entry name" value="GLYCEROL-3-PHOSPHATE DEHYDROGENASE"/>
    <property type="match status" value="1"/>
</dbReference>
<evidence type="ECO:0000256" key="4">
    <source>
        <dbReference type="ARBA" id="ARBA00023098"/>
    </source>
</evidence>
<dbReference type="GO" id="GO:0008654">
    <property type="term" value="P:phospholipid biosynthetic process"/>
    <property type="evidence" value="ECO:0007669"/>
    <property type="project" value="UniProtKB-KW"/>
</dbReference>
<dbReference type="EC" id="1.1.1.94" evidence="11"/>
<dbReference type="PANTHER" id="PTHR11728:SF1">
    <property type="entry name" value="GLYCEROL-3-PHOSPHATE DEHYDROGENASE [NAD(+)] 2, CHLOROPLASTIC"/>
    <property type="match status" value="1"/>
</dbReference>
<proteinExistence type="inferred from homology"/>
<keyword evidence="3 10" id="KW-0560">Oxidoreductase</keyword>
<evidence type="ECO:0000313" key="14">
    <source>
        <dbReference type="EMBL" id="AWD33062.1"/>
    </source>
</evidence>
<feature type="binding site" evidence="9">
    <location>
        <begin position="14"/>
        <end position="19"/>
    </location>
    <ligand>
        <name>NAD(+)</name>
        <dbReference type="ChEBI" id="CHEBI:57540"/>
    </ligand>
</feature>
<dbReference type="InterPro" id="IPR006168">
    <property type="entry name" value="G3P_DH_NAD-dep"/>
</dbReference>
<dbReference type="GO" id="GO:0005975">
    <property type="term" value="P:carbohydrate metabolic process"/>
    <property type="evidence" value="ECO:0007669"/>
    <property type="project" value="InterPro"/>
</dbReference>
<dbReference type="EMBL" id="CP025989">
    <property type="protein sequence ID" value="AWD33062.1"/>
    <property type="molecule type" value="Genomic_DNA"/>
</dbReference>
<name>A0A2U8BRV0_9RICK</name>
<dbReference type="Proteomes" id="UP000244519">
    <property type="component" value="Chromosome"/>
</dbReference>
<dbReference type="Pfam" id="PF01210">
    <property type="entry name" value="NAD_Gly3P_dh_N"/>
    <property type="match status" value="1"/>
</dbReference>
<evidence type="ECO:0000256" key="1">
    <source>
        <dbReference type="ARBA" id="ARBA00011009"/>
    </source>
</evidence>
<evidence type="ECO:0000256" key="6">
    <source>
        <dbReference type="ARBA" id="ARBA00023264"/>
    </source>
</evidence>
<accession>A0A2U8BRV0</accession>
<dbReference type="Pfam" id="PF07479">
    <property type="entry name" value="NAD_Gly3P_dh_C"/>
    <property type="match status" value="1"/>
</dbReference>
<dbReference type="RefSeq" id="WP_108673103.1">
    <property type="nucleotide sequence ID" value="NZ_CP025989.1"/>
</dbReference>
<protein>
    <recommendedName>
        <fullName evidence="11">Glycerol-3-phosphate dehydrogenase</fullName>
        <ecNumber evidence="11">1.1.1.94</ecNumber>
    </recommendedName>
</protein>
<dbReference type="KEGG" id="fso:Fsol_00262"/>
<feature type="active site" description="Proton acceptor" evidence="7">
    <location>
        <position position="188"/>
    </location>
</feature>
<feature type="domain" description="Glycerol-3-phosphate dehydrogenase NAD-dependent C-terminal" evidence="13">
    <location>
        <begin position="177"/>
        <end position="338"/>
    </location>
</feature>
<dbReference type="GO" id="GO:0005829">
    <property type="term" value="C:cytosol"/>
    <property type="evidence" value="ECO:0007669"/>
    <property type="project" value="TreeGrafter"/>
</dbReference>
<dbReference type="InterPro" id="IPR036291">
    <property type="entry name" value="NAD(P)-bd_dom_sf"/>
</dbReference>
<dbReference type="GO" id="GO:0051287">
    <property type="term" value="F:NAD binding"/>
    <property type="evidence" value="ECO:0007669"/>
    <property type="project" value="InterPro"/>
</dbReference>
<dbReference type="InterPro" id="IPR013328">
    <property type="entry name" value="6PGD_dom2"/>
</dbReference>
<evidence type="ECO:0000256" key="3">
    <source>
        <dbReference type="ARBA" id="ARBA00023002"/>
    </source>
</evidence>
<keyword evidence="9 10" id="KW-0520">NAD</keyword>
<dbReference type="GO" id="GO:0141153">
    <property type="term" value="F:glycerol-3-phosphate dehydrogenase (NADP+) activity"/>
    <property type="evidence" value="ECO:0007669"/>
    <property type="project" value="RHEA"/>
</dbReference>
<dbReference type="OrthoDB" id="9812273at2"/>
<dbReference type="AlphaFoldDB" id="A0A2U8BRV0"/>
<comment type="catalytic activity">
    <reaction evidence="11">
        <text>sn-glycerol 3-phosphate + NADP(+) = dihydroxyacetone phosphate + NADPH + H(+)</text>
        <dbReference type="Rhea" id="RHEA:11096"/>
        <dbReference type="ChEBI" id="CHEBI:15378"/>
        <dbReference type="ChEBI" id="CHEBI:57597"/>
        <dbReference type="ChEBI" id="CHEBI:57642"/>
        <dbReference type="ChEBI" id="CHEBI:57783"/>
        <dbReference type="ChEBI" id="CHEBI:58349"/>
        <dbReference type="EC" id="1.1.1.94"/>
    </reaction>
</comment>
<dbReference type="InterPro" id="IPR011128">
    <property type="entry name" value="G3P_DH_NAD-dep_N"/>
</dbReference>
<dbReference type="PRINTS" id="PR00077">
    <property type="entry name" value="GPDHDRGNASE"/>
</dbReference>
<evidence type="ECO:0000256" key="11">
    <source>
        <dbReference type="RuleBase" id="RU000439"/>
    </source>
</evidence>
<feature type="binding site" evidence="8">
    <location>
        <position position="104"/>
    </location>
    <ligand>
        <name>substrate</name>
    </ligand>
</feature>
<keyword evidence="6" id="KW-1208">Phospholipid metabolism</keyword>